<dbReference type="EMBL" id="CAVMJV010000002">
    <property type="protein sequence ID" value="CAK5014630.1"/>
    <property type="molecule type" value="Genomic_DNA"/>
</dbReference>
<proteinExistence type="predicted"/>
<comment type="caution">
    <text evidence="1">The sequence shown here is derived from an EMBL/GenBank/DDBJ whole genome shotgun (WGS) entry which is preliminary data.</text>
</comment>
<evidence type="ECO:0000313" key="1">
    <source>
        <dbReference type="EMBL" id="CAK5014630.1"/>
    </source>
</evidence>
<keyword evidence="2" id="KW-1185">Reference proteome</keyword>
<protein>
    <submittedName>
        <fullName evidence="1">Uncharacterized protein</fullName>
    </submittedName>
</protein>
<gene>
    <name evidence="1" type="ORF">MENTE1834_LOCUS2767</name>
</gene>
<accession>A0ACB0XS91</accession>
<evidence type="ECO:0000313" key="2">
    <source>
        <dbReference type="Proteomes" id="UP001497535"/>
    </source>
</evidence>
<name>A0ACB0XS91_MELEN</name>
<reference evidence="1" key="1">
    <citation type="submission" date="2023-11" db="EMBL/GenBank/DDBJ databases">
        <authorList>
            <person name="Poullet M."/>
        </authorList>
    </citation>
    <scope>NUCLEOTIDE SEQUENCE</scope>
    <source>
        <strain evidence="1">E1834</strain>
    </source>
</reference>
<sequence>MSGAKETSIYCQDAMENENFLADSASLDASLFAPLNIPNFKQANASVVQRDTQQLRINELEIQVIRIMFKLRSFAYMNYLKSTIFP</sequence>
<organism evidence="1 2">
    <name type="scientific">Meloidogyne enterolobii</name>
    <name type="common">Root-knot nematode worm</name>
    <name type="synonym">Meloidogyne mayaguensis</name>
    <dbReference type="NCBI Taxonomy" id="390850"/>
    <lineage>
        <taxon>Eukaryota</taxon>
        <taxon>Metazoa</taxon>
        <taxon>Ecdysozoa</taxon>
        <taxon>Nematoda</taxon>
        <taxon>Chromadorea</taxon>
        <taxon>Rhabditida</taxon>
        <taxon>Tylenchina</taxon>
        <taxon>Tylenchomorpha</taxon>
        <taxon>Tylenchoidea</taxon>
        <taxon>Meloidogynidae</taxon>
        <taxon>Meloidogyninae</taxon>
        <taxon>Meloidogyne</taxon>
    </lineage>
</organism>
<dbReference type="Proteomes" id="UP001497535">
    <property type="component" value="Unassembled WGS sequence"/>
</dbReference>